<evidence type="ECO:0000313" key="1">
    <source>
        <dbReference type="EMBL" id="ACP45219.1"/>
    </source>
</evidence>
<name>C3NCZ1_SACI7</name>
<reference evidence="1 2" key="1">
    <citation type="journal article" date="2009" name="Proc. Natl. Acad. Sci. U.S.A.">
        <title>Biogeography of the Sulfolobus islandicus pan-genome.</title>
        <authorList>
            <person name="Reno M.L."/>
            <person name="Held N.L."/>
            <person name="Fields C.J."/>
            <person name="Burke P.V."/>
            <person name="Whitaker R.J."/>
        </authorList>
    </citation>
    <scope>NUCLEOTIDE SEQUENCE [LARGE SCALE GENOMIC DNA]</scope>
    <source>
        <strain evidence="2">Y.G.57.14 / Yellowstone #1</strain>
    </source>
</reference>
<dbReference type="HOGENOM" id="CLU_3338543_0_0_2"/>
<proteinExistence type="predicted"/>
<evidence type="ECO:0000313" key="2">
    <source>
        <dbReference type="Proteomes" id="UP000002308"/>
    </source>
</evidence>
<protein>
    <submittedName>
        <fullName evidence="1">Uncharacterized protein</fullName>
    </submittedName>
</protein>
<gene>
    <name evidence="1" type="ordered locus">YG5714_0948</name>
</gene>
<sequence>MRLPLLLMITGILLLLLGGVPAVFEFMSMQGFFIDPTESLFPAH</sequence>
<dbReference type="AlphaFoldDB" id="C3NCZ1"/>
<accession>C3NCZ1</accession>
<dbReference type="EMBL" id="CP001403">
    <property type="protein sequence ID" value="ACP45219.1"/>
    <property type="molecule type" value="Genomic_DNA"/>
</dbReference>
<organism evidence="1 2">
    <name type="scientific">Saccharolobus islandicus (strain Y.G.57.14 / Yellowstone #1)</name>
    <name type="common">Sulfolobus islandicus</name>
    <dbReference type="NCBI Taxonomy" id="439386"/>
    <lineage>
        <taxon>Archaea</taxon>
        <taxon>Thermoproteota</taxon>
        <taxon>Thermoprotei</taxon>
        <taxon>Sulfolobales</taxon>
        <taxon>Sulfolobaceae</taxon>
        <taxon>Saccharolobus</taxon>
    </lineage>
</organism>
<dbReference type="Proteomes" id="UP000002308">
    <property type="component" value="Chromosome"/>
</dbReference>
<dbReference type="KEGG" id="siy:YG5714_0948"/>